<keyword evidence="2" id="KW-1185">Reference proteome</keyword>
<proteinExistence type="predicted"/>
<protein>
    <submittedName>
        <fullName evidence="1">Uncharacterized protein</fullName>
    </submittedName>
</protein>
<sequence length="147" mass="16591">MPSIISNKTEMLKSVRFSDLFILHSLALFRVCHFVRGNPGARQQSGCLVAPLPPPFCVIWREGKEVAVVYFNLDLIAQKGTYEQIRTVHCSNRGSDAGNKKTEHGGRVPKRIAFVDQRFKGTPDIRNLIHNPPHVSYQLVESRNLLP</sequence>
<gene>
    <name evidence="1" type="ORF">B9Z19DRAFT_1069805</name>
</gene>
<name>A0A2T6ZA66_TUBBO</name>
<evidence type="ECO:0000313" key="2">
    <source>
        <dbReference type="Proteomes" id="UP000244722"/>
    </source>
</evidence>
<dbReference type="AlphaFoldDB" id="A0A2T6ZA66"/>
<dbReference type="EMBL" id="NESQ01000551">
    <property type="protein sequence ID" value="PUU72388.1"/>
    <property type="molecule type" value="Genomic_DNA"/>
</dbReference>
<comment type="caution">
    <text evidence="1">The sequence shown here is derived from an EMBL/GenBank/DDBJ whole genome shotgun (WGS) entry which is preliminary data.</text>
</comment>
<dbReference type="Proteomes" id="UP000244722">
    <property type="component" value="Unassembled WGS sequence"/>
</dbReference>
<evidence type="ECO:0000313" key="1">
    <source>
        <dbReference type="EMBL" id="PUU72388.1"/>
    </source>
</evidence>
<organism evidence="1 2">
    <name type="scientific">Tuber borchii</name>
    <name type="common">White truffle</name>
    <dbReference type="NCBI Taxonomy" id="42251"/>
    <lineage>
        <taxon>Eukaryota</taxon>
        <taxon>Fungi</taxon>
        <taxon>Dikarya</taxon>
        <taxon>Ascomycota</taxon>
        <taxon>Pezizomycotina</taxon>
        <taxon>Pezizomycetes</taxon>
        <taxon>Pezizales</taxon>
        <taxon>Tuberaceae</taxon>
        <taxon>Tuber</taxon>
    </lineage>
</organism>
<accession>A0A2T6ZA66</accession>
<reference evidence="1 2" key="1">
    <citation type="submission" date="2017-04" db="EMBL/GenBank/DDBJ databases">
        <title>Draft genome sequence of Tuber borchii Vittad., a whitish edible truffle.</title>
        <authorList>
            <consortium name="DOE Joint Genome Institute"/>
            <person name="Murat C."/>
            <person name="Kuo A."/>
            <person name="Barry K.W."/>
            <person name="Clum A."/>
            <person name="Dockter R.B."/>
            <person name="Fauchery L."/>
            <person name="Iotti M."/>
            <person name="Kohler A."/>
            <person name="Labutti K."/>
            <person name="Lindquist E.A."/>
            <person name="Lipzen A."/>
            <person name="Ohm R.A."/>
            <person name="Wang M."/>
            <person name="Grigoriev I.V."/>
            <person name="Zambonelli A."/>
            <person name="Martin F.M."/>
        </authorList>
    </citation>
    <scope>NUCLEOTIDE SEQUENCE [LARGE SCALE GENOMIC DNA]</scope>
    <source>
        <strain evidence="1 2">Tbo3840</strain>
    </source>
</reference>